<comment type="caution">
    <text evidence="2">The sequence shown here is derived from an EMBL/GenBank/DDBJ whole genome shotgun (WGS) entry which is preliminary data.</text>
</comment>
<accession>A3TT69</accession>
<keyword evidence="1" id="KW-0472">Membrane</keyword>
<dbReference type="STRING" id="252305.OB2597_06170"/>
<feature type="transmembrane region" description="Helical" evidence="1">
    <location>
        <begin position="12"/>
        <end position="37"/>
    </location>
</feature>
<organism evidence="2 3">
    <name type="scientific">Pseudooceanicola batsensis (strain ATCC BAA-863 / DSM 15984 / KCTC 12145 / HTCC2597)</name>
    <name type="common">Oceanicola batsensis</name>
    <dbReference type="NCBI Taxonomy" id="252305"/>
    <lineage>
        <taxon>Bacteria</taxon>
        <taxon>Pseudomonadati</taxon>
        <taxon>Pseudomonadota</taxon>
        <taxon>Alphaproteobacteria</taxon>
        <taxon>Rhodobacterales</taxon>
        <taxon>Paracoccaceae</taxon>
        <taxon>Pseudooceanicola</taxon>
    </lineage>
</organism>
<gene>
    <name evidence="2" type="ORF">OB2597_06170</name>
</gene>
<sequence length="108" mass="10605">MLTALRLSVRRAGFGLAGAFLMLIGAGFLTVAAWIALAAARDAQFAALVIGCAYFGLGALVVALGTRRPHVAPPPAAAAGLTAGGLGAAFAQGFGAGAAARSAMRPRP</sequence>
<evidence type="ECO:0000313" key="3">
    <source>
        <dbReference type="Proteomes" id="UP000004318"/>
    </source>
</evidence>
<dbReference type="AlphaFoldDB" id="A3TT69"/>
<keyword evidence="3" id="KW-1185">Reference proteome</keyword>
<feature type="transmembrane region" description="Helical" evidence="1">
    <location>
        <begin position="43"/>
        <end position="64"/>
    </location>
</feature>
<evidence type="ECO:0000313" key="2">
    <source>
        <dbReference type="EMBL" id="EAQ04846.1"/>
    </source>
</evidence>
<keyword evidence="1" id="KW-1133">Transmembrane helix</keyword>
<proteinExistence type="predicted"/>
<dbReference type="HOGENOM" id="CLU_2194237_0_0_5"/>
<keyword evidence="1" id="KW-0812">Transmembrane</keyword>
<reference evidence="2 3" key="1">
    <citation type="journal article" date="2010" name="J. Bacteriol.">
        <title>Genome sequences of Oceanicola granulosus HTCC2516(T) and Oceanicola batsensis HTCC2597(TDelta).</title>
        <authorList>
            <person name="Thrash J.C."/>
            <person name="Cho J.C."/>
            <person name="Vergin K.L."/>
            <person name="Giovannoni S.J."/>
        </authorList>
    </citation>
    <scope>NUCLEOTIDE SEQUENCE [LARGE SCALE GENOMIC DNA]</scope>
    <source>
        <strain evidence="3">ATCC BAA-863 / DSM 15984 / KCTC 12145 / HTCC2597</strain>
    </source>
</reference>
<evidence type="ECO:0000256" key="1">
    <source>
        <dbReference type="SAM" id="Phobius"/>
    </source>
</evidence>
<name>A3TT69_PSEBH</name>
<dbReference type="OrthoDB" id="7875633at2"/>
<dbReference type="Proteomes" id="UP000004318">
    <property type="component" value="Unassembled WGS sequence"/>
</dbReference>
<dbReference type="RefSeq" id="WP_009805463.1">
    <property type="nucleotide sequence ID" value="NZ_CH724131.1"/>
</dbReference>
<feature type="transmembrane region" description="Helical" evidence="1">
    <location>
        <begin position="76"/>
        <end position="100"/>
    </location>
</feature>
<dbReference type="eggNOG" id="ENOG503132J">
    <property type="taxonomic scope" value="Bacteria"/>
</dbReference>
<protein>
    <submittedName>
        <fullName evidence="2">Uncharacterized protein</fullName>
    </submittedName>
</protein>
<dbReference type="EMBL" id="AAMO01000001">
    <property type="protein sequence ID" value="EAQ04846.1"/>
    <property type="molecule type" value="Genomic_DNA"/>
</dbReference>